<evidence type="ECO:0000256" key="3">
    <source>
        <dbReference type="ARBA" id="ARBA00023163"/>
    </source>
</evidence>
<feature type="DNA-binding region" description="H-T-H motif" evidence="4">
    <location>
        <begin position="46"/>
        <end position="65"/>
    </location>
</feature>
<organism evidence="7 8">
    <name type="scientific">Patulibacter brassicae</name>
    <dbReference type="NCBI Taxonomy" id="1705717"/>
    <lineage>
        <taxon>Bacteria</taxon>
        <taxon>Bacillati</taxon>
        <taxon>Actinomycetota</taxon>
        <taxon>Thermoleophilia</taxon>
        <taxon>Solirubrobacterales</taxon>
        <taxon>Patulibacteraceae</taxon>
        <taxon>Patulibacter</taxon>
    </lineage>
</organism>
<feature type="region of interest" description="Disordered" evidence="5">
    <location>
        <begin position="1"/>
        <end position="21"/>
    </location>
</feature>
<keyword evidence="1" id="KW-0805">Transcription regulation</keyword>
<dbReference type="PROSITE" id="PS50977">
    <property type="entry name" value="HTH_TETR_2"/>
    <property type="match status" value="1"/>
</dbReference>
<evidence type="ECO:0000256" key="2">
    <source>
        <dbReference type="ARBA" id="ARBA00023125"/>
    </source>
</evidence>
<dbReference type="EMBL" id="JAXAVX010000002">
    <property type="protein sequence ID" value="MDX8151300.1"/>
    <property type="molecule type" value="Genomic_DNA"/>
</dbReference>
<dbReference type="Pfam" id="PF00440">
    <property type="entry name" value="TetR_N"/>
    <property type="match status" value="1"/>
</dbReference>
<evidence type="ECO:0000313" key="8">
    <source>
        <dbReference type="Proteomes" id="UP001277761"/>
    </source>
</evidence>
<dbReference type="RefSeq" id="WP_319953450.1">
    <property type="nucleotide sequence ID" value="NZ_JAXAVX010000002.1"/>
</dbReference>
<dbReference type="InterPro" id="IPR050109">
    <property type="entry name" value="HTH-type_TetR-like_transc_reg"/>
</dbReference>
<dbReference type="InterPro" id="IPR036271">
    <property type="entry name" value="Tet_transcr_reg_TetR-rel_C_sf"/>
</dbReference>
<accession>A0ABU4VHK7</accession>
<keyword evidence="8" id="KW-1185">Reference proteome</keyword>
<reference evidence="7 8" key="1">
    <citation type="submission" date="2023-11" db="EMBL/GenBank/DDBJ databases">
        <authorList>
            <person name="Xu M."/>
            <person name="Jiang T."/>
        </authorList>
    </citation>
    <scope>NUCLEOTIDE SEQUENCE [LARGE SCALE GENOMIC DNA]</scope>
    <source>
        <strain evidence="7 8">SD</strain>
    </source>
</reference>
<feature type="domain" description="HTH tetR-type" evidence="6">
    <location>
        <begin position="25"/>
        <end position="83"/>
    </location>
</feature>
<dbReference type="InterPro" id="IPR009057">
    <property type="entry name" value="Homeodomain-like_sf"/>
</dbReference>
<keyword evidence="2 4" id="KW-0238">DNA-binding</keyword>
<evidence type="ECO:0000259" key="6">
    <source>
        <dbReference type="PROSITE" id="PS50977"/>
    </source>
</evidence>
<dbReference type="SUPFAM" id="SSF46689">
    <property type="entry name" value="Homeodomain-like"/>
    <property type="match status" value="1"/>
</dbReference>
<dbReference type="SUPFAM" id="SSF48498">
    <property type="entry name" value="Tetracyclin repressor-like, C-terminal domain"/>
    <property type="match status" value="1"/>
</dbReference>
<gene>
    <name evidence="7" type="ORF">SK069_06845</name>
</gene>
<dbReference type="PANTHER" id="PTHR30055">
    <property type="entry name" value="HTH-TYPE TRANSCRIPTIONAL REGULATOR RUTR"/>
    <property type="match status" value="1"/>
</dbReference>
<comment type="caution">
    <text evidence="7">The sequence shown here is derived from an EMBL/GenBank/DDBJ whole genome shotgun (WGS) entry which is preliminary data.</text>
</comment>
<evidence type="ECO:0000256" key="1">
    <source>
        <dbReference type="ARBA" id="ARBA00023015"/>
    </source>
</evidence>
<proteinExistence type="predicted"/>
<keyword evidence="3" id="KW-0804">Transcription</keyword>
<name>A0ABU4VHK7_9ACTN</name>
<dbReference type="InterPro" id="IPR001647">
    <property type="entry name" value="HTH_TetR"/>
</dbReference>
<evidence type="ECO:0000256" key="5">
    <source>
        <dbReference type="SAM" id="MobiDB-lite"/>
    </source>
</evidence>
<evidence type="ECO:0000313" key="7">
    <source>
        <dbReference type="EMBL" id="MDX8151300.1"/>
    </source>
</evidence>
<sequence length="217" mass="22405">MSRARDGAAPALARDAGGPATAKGRATRARLLDAAAAQLAADGRIEVAAVAERCGVAPSVLYRYFAGRDGLVAAVVDALYDDYAAAVFDRPLGEDPDLPAGAGWLVREEHRIGREVAFLYAHPLGRAVAAGLVHDAAATQVDAARLRRHVAQAARNIEHGQRRGELDPAIDAGLAAAAIIGALRAVIADALGRPEPPPEAEVVATVVRVGRAVLRAG</sequence>
<protein>
    <submittedName>
        <fullName evidence="7">TetR/AcrR family transcriptional regulator</fullName>
    </submittedName>
</protein>
<evidence type="ECO:0000256" key="4">
    <source>
        <dbReference type="PROSITE-ProRule" id="PRU00335"/>
    </source>
</evidence>
<dbReference type="Proteomes" id="UP001277761">
    <property type="component" value="Unassembled WGS sequence"/>
</dbReference>
<dbReference type="PANTHER" id="PTHR30055:SF234">
    <property type="entry name" value="HTH-TYPE TRANSCRIPTIONAL REGULATOR BETI"/>
    <property type="match status" value="1"/>
</dbReference>
<dbReference type="Gene3D" id="1.10.357.10">
    <property type="entry name" value="Tetracycline Repressor, domain 2"/>
    <property type="match status" value="1"/>
</dbReference>